<proteinExistence type="predicted"/>
<evidence type="ECO:0000313" key="1">
    <source>
        <dbReference type="EMBL" id="KAF2462234.1"/>
    </source>
</evidence>
<dbReference type="EMBL" id="MU001670">
    <property type="protein sequence ID" value="KAF2462234.1"/>
    <property type="molecule type" value="Genomic_DNA"/>
</dbReference>
<dbReference type="AlphaFoldDB" id="A0A6A6PE01"/>
<organism evidence="1 2">
    <name type="scientific">Lineolata rhizophorae</name>
    <dbReference type="NCBI Taxonomy" id="578093"/>
    <lineage>
        <taxon>Eukaryota</taxon>
        <taxon>Fungi</taxon>
        <taxon>Dikarya</taxon>
        <taxon>Ascomycota</taxon>
        <taxon>Pezizomycotina</taxon>
        <taxon>Dothideomycetes</taxon>
        <taxon>Dothideomycetes incertae sedis</taxon>
        <taxon>Lineolatales</taxon>
        <taxon>Lineolataceae</taxon>
        <taxon>Lineolata</taxon>
    </lineage>
</organism>
<protein>
    <submittedName>
        <fullName evidence="1">Uncharacterized protein</fullName>
    </submittedName>
</protein>
<name>A0A6A6PE01_9PEZI</name>
<gene>
    <name evidence="1" type="ORF">BDY21DRAFT_10229</name>
</gene>
<accession>A0A6A6PE01</accession>
<keyword evidence="2" id="KW-1185">Reference proteome</keyword>
<sequence length="152" mass="16623">MAAARRMLDRAPCVLRGIIGGSVGHQQRRGTQSCGSPFLPLRSRLWQSPVLPDRQATGDHPCREEIWRSVNRTRGAPAASPKAVEGFLAKKARFQAGPFFFGAPRSARHMLVARPHRPLSSDVLALRGSGMEGEGVSLVECLKAREKEGEKK</sequence>
<evidence type="ECO:0000313" key="2">
    <source>
        <dbReference type="Proteomes" id="UP000799766"/>
    </source>
</evidence>
<reference evidence="1" key="1">
    <citation type="journal article" date="2020" name="Stud. Mycol.">
        <title>101 Dothideomycetes genomes: a test case for predicting lifestyles and emergence of pathogens.</title>
        <authorList>
            <person name="Haridas S."/>
            <person name="Albert R."/>
            <person name="Binder M."/>
            <person name="Bloem J."/>
            <person name="Labutti K."/>
            <person name="Salamov A."/>
            <person name="Andreopoulos B."/>
            <person name="Baker S."/>
            <person name="Barry K."/>
            <person name="Bills G."/>
            <person name="Bluhm B."/>
            <person name="Cannon C."/>
            <person name="Castanera R."/>
            <person name="Culley D."/>
            <person name="Daum C."/>
            <person name="Ezra D."/>
            <person name="Gonzalez J."/>
            <person name="Henrissat B."/>
            <person name="Kuo A."/>
            <person name="Liang C."/>
            <person name="Lipzen A."/>
            <person name="Lutzoni F."/>
            <person name="Magnuson J."/>
            <person name="Mondo S."/>
            <person name="Nolan M."/>
            <person name="Ohm R."/>
            <person name="Pangilinan J."/>
            <person name="Park H.-J."/>
            <person name="Ramirez L."/>
            <person name="Alfaro M."/>
            <person name="Sun H."/>
            <person name="Tritt A."/>
            <person name="Yoshinaga Y."/>
            <person name="Zwiers L.-H."/>
            <person name="Turgeon B."/>
            <person name="Goodwin S."/>
            <person name="Spatafora J."/>
            <person name="Crous P."/>
            <person name="Grigoriev I."/>
        </authorList>
    </citation>
    <scope>NUCLEOTIDE SEQUENCE</scope>
    <source>
        <strain evidence="1">ATCC 16933</strain>
    </source>
</reference>
<dbReference type="Proteomes" id="UP000799766">
    <property type="component" value="Unassembled WGS sequence"/>
</dbReference>